<reference evidence="13" key="1">
    <citation type="journal article" date="2023" name="Front. Mar. Sci.">
        <title>A new Merluccius polli reference genome to investigate the effects of global change in West African waters.</title>
        <authorList>
            <person name="Mateo J.L."/>
            <person name="Blanco-Fernandez C."/>
            <person name="Garcia-Vazquez E."/>
            <person name="Machado-Schiaffino G."/>
        </authorList>
    </citation>
    <scope>NUCLEOTIDE SEQUENCE</scope>
    <source>
        <strain evidence="13">C29</strain>
        <tissue evidence="13">Fin</tissue>
    </source>
</reference>
<comment type="subcellular location">
    <subcellularLocation>
        <location evidence="1 11">Membrane</location>
        <topology evidence="1 11">Single-pass type I membrane protein</topology>
    </subcellularLocation>
</comment>
<evidence type="ECO:0000256" key="4">
    <source>
        <dbReference type="ARBA" id="ARBA00022692"/>
    </source>
</evidence>
<dbReference type="Pfam" id="PF01414">
    <property type="entry name" value="DSL"/>
    <property type="match status" value="1"/>
</dbReference>
<keyword evidence="14" id="KW-1185">Reference proteome</keyword>
<dbReference type="Gene3D" id="2.10.25.140">
    <property type="match status" value="1"/>
</dbReference>
<evidence type="ECO:0000313" key="14">
    <source>
        <dbReference type="Proteomes" id="UP001174136"/>
    </source>
</evidence>
<evidence type="ECO:0000256" key="11">
    <source>
        <dbReference type="RuleBase" id="RU280815"/>
    </source>
</evidence>
<dbReference type="Pfam" id="PF21700">
    <property type="entry name" value="EGF_DL_JAG"/>
    <property type="match status" value="1"/>
</dbReference>
<keyword evidence="5 11" id="KW-0677">Repeat</keyword>
<keyword evidence="3 11" id="KW-0245">EGF-like domain</keyword>
<keyword evidence="9" id="KW-0325">Glycoprotein</keyword>
<evidence type="ECO:0000256" key="6">
    <source>
        <dbReference type="ARBA" id="ARBA00022989"/>
    </source>
</evidence>
<organism evidence="13 14">
    <name type="scientific">Merluccius polli</name>
    <name type="common">Benguela hake</name>
    <name type="synonym">Merluccius cadenati</name>
    <dbReference type="NCBI Taxonomy" id="89951"/>
    <lineage>
        <taxon>Eukaryota</taxon>
        <taxon>Metazoa</taxon>
        <taxon>Chordata</taxon>
        <taxon>Craniata</taxon>
        <taxon>Vertebrata</taxon>
        <taxon>Euteleostomi</taxon>
        <taxon>Actinopterygii</taxon>
        <taxon>Neopterygii</taxon>
        <taxon>Teleostei</taxon>
        <taxon>Neoteleostei</taxon>
        <taxon>Acanthomorphata</taxon>
        <taxon>Zeiogadaria</taxon>
        <taxon>Gadariae</taxon>
        <taxon>Gadiformes</taxon>
        <taxon>Gadoidei</taxon>
        <taxon>Merlucciidae</taxon>
        <taxon>Merluccius</taxon>
    </lineage>
</organism>
<name>A0AA47NWL0_MERPO</name>
<evidence type="ECO:0000313" key="13">
    <source>
        <dbReference type="EMBL" id="KAK0141406.1"/>
    </source>
</evidence>
<dbReference type="AlphaFoldDB" id="A0AA47NWL0"/>
<evidence type="ECO:0000256" key="9">
    <source>
        <dbReference type="ARBA" id="ARBA00023180"/>
    </source>
</evidence>
<protein>
    <recommendedName>
        <fullName evidence="11">Delta-like protein</fullName>
    </recommendedName>
</protein>
<evidence type="ECO:0000256" key="7">
    <source>
        <dbReference type="ARBA" id="ARBA00023136"/>
    </source>
</evidence>
<dbReference type="PROSITE" id="PS00022">
    <property type="entry name" value="EGF_1"/>
    <property type="match status" value="1"/>
</dbReference>
<evidence type="ECO:0000256" key="3">
    <source>
        <dbReference type="ARBA" id="ARBA00022536"/>
    </source>
</evidence>
<keyword evidence="8 10" id="KW-1015">Disulfide bond</keyword>
<feature type="disulfide bond" evidence="10">
    <location>
        <begin position="151"/>
        <end position="160"/>
    </location>
</feature>
<dbReference type="FunFam" id="2.10.25.10:FF:000018">
    <property type="entry name" value="Delta-like 1"/>
    <property type="match status" value="1"/>
</dbReference>
<dbReference type="InterPro" id="IPR000742">
    <property type="entry name" value="EGF"/>
</dbReference>
<comment type="caution">
    <text evidence="13">The sequence shown here is derived from an EMBL/GenBank/DDBJ whole genome shotgun (WGS) entry which is preliminary data.</text>
</comment>
<evidence type="ECO:0000259" key="12">
    <source>
        <dbReference type="PROSITE" id="PS51051"/>
    </source>
</evidence>
<dbReference type="FunFam" id="2.10.25.140:FF:000001">
    <property type="entry name" value="Delta-like protein"/>
    <property type="match status" value="1"/>
</dbReference>
<evidence type="ECO:0000256" key="10">
    <source>
        <dbReference type="PROSITE-ProRule" id="PRU00377"/>
    </source>
</evidence>
<dbReference type="Proteomes" id="UP001174136">
    <property type="component" value="Unassembled WGS sequence"/>
</dbReference>
<sequence>MSVAQTSAPPPTTTTTTTTTTIQLVAQCRRKYTSARMRDMPLTIAGMGQIRDPAVAPQMSHPVLAFKAFTPLYNEPGEEELLIASSVHTGMLNPDSNWKMVNDSGPVAQLEYRVRVRCDENYYGVKCNKLCVPRDDYFGHYRCDPSGQQVCLDGWMEEGCRKAICKQGCNLEHGSCDVPGECKCSYGFQGPLCDECTPFPGCMHGTCGVPWKCNCERNWGGLLCDKGEPSSGLHSMLLCCQRCMAGRTDSVTAGVTV</sequence>
<keyword evidence="11" id="KW-0732">Signal</keyword>
<keyword evidence="6 11" id="KW-1133">Transmembrane helix</keyword>
<keyword evidence="2 11" id="KW-0217">Developmental protein</keyword>
<evidence type="ECO:0000256" key="5">
    <source>
        <dbReference type="ARBA" id="ARBA00022737"/>
    </source>
</evidence>
<accession>A0AA47NWL0</accession>
<evidence type="ECO:0000256" key="8">
    <source>
        <dbReference type="ARBA" id="ARBA00023157"/>
    </source>
</evidence>
<dbReference type="InterPro" id="IPR001774">
    <property type="entry name" value="DSL"/>
</dbReference>
<dbReference type="Gene3D" id="2.60.40.3510">
    <property type="match status" value="1"/>
</dbReference>
<evidence type="ECO:0000256" key="1">
    <source>
        <dbReference type="ARBA" id="ARBA00004479"/>
    </source>
</evidence>
<dbReference type="Gene3D" id="2.10.25.10">
    <property type="entry name" value="Laminin"/>
    <property type="match status" value="1"/>
</dbReference>
<dbReference type="SMART" id="SM00051">
    <property type="entry name" value="DSL"/>
    <property type="match status" value="1"/>
</dbReference>
<dbReference type="GO" id="GO:0048513">
    <property type="term" value="P:animal organ development"/>
    <property type="evidence" value="ECO:0007669"/>
    <property type="project" value="UniProtKB-ARBA"/>
</dbReference>
<comment type="function">
    <text evidence="11">Putative Notch ligand involved in the mediation of Notch signaling.</text>
</comment>
<keyword evidence="7 11" id="KW-0472">Membrane</keyword>
<dbReference type="GO" id="GO:0016020">
    <property type="term" value="C:membrane"/>
    <property type="evidence" value="ECO:0007669"/>
    <property type="project" value="UniProtKB-SubCell"/>
</dbReference>
<dbReference type="GO" id="GO:0007154">
    <property type="term" value="P:cell communication"/>
    <property type="evidence" value="ECO:0007669"/>
    <property type="project" value="InterPro"/>
</dbReference>
<evidence type="ECO:0000256" key="2">
    <source>
        <dbReference type="ARBA" id="ARBA00022473"/>
    </source>
</evidence>
<gene>
    <name evidence="13" type="primary">JAG2_0</name>
    <name evidence="13" type="ORF">N1851_021585</name>
</gene>
<dbReference type="GO" id="GO:0048731">
    <property type="term" value="P:system development"/>
    <property type="evidence" value="ECO:0007669"/>
    <property type="project" value="UniProtKB-ARBA"/>
</dbReference>
<feature type="disulfide bond" evidence="10">
    <location>
        <begin position="131"/>
        <end position="143"/>
    </location>
</feature>
<dbReference type="EMBL" id="JAOPHQ010003888">
    <property type="protein sequence ID" value="KAK0141406.1"/>
    <property type="molecule type" value="Genomic_DNA"/>
</dbReference>
<keyword evidence="4 11" id="KW-0812">Transmembrane</keyword>
<proteinExistence type="predicted"/>
<feature type="domain" description="DSL" evidence="12">
    <location>
        <begin position="116"/>
        <end position="160"/>
    </location>
</feature>
<dbReference type="PROSITE" id="PS51051">
    <property type="entry name" value="DSL"/>
    <property type="match status" value="1"/>
</dbReference>
<feature type="disulfide bond" evidence="10">
    <location>
        <begin position="118"/>
        <end position="127"/>
    </location>
</feature>